<evidence type="ECO:0000313" key="2">
    <source>
        <dbReference type="Proteomes" id="UP001530400"/>
    </source>
</evidence>
<gene>
    <name evidence="1" type="ORF">ACHAWO_008125</name>
</gene>
<dbReference type="EMBL" id="JALLPJ020000628">
    <property type="protein sequence ID" value="KAL3787012.1"/>
    <property type="molecule type" value="Genomic_DNA"/>
</dbReference>
<accession>A0ABD3PGH6</accession>
<evidence type="ECO:0000313" key="1">
    <source>
        <dbReference type="EMBL" id="KAL3787012.1"/>
    </source>
</evidence>
<dbReference type="Proteomes" id="UP001530400">
    <property type="component" value="Unassembled WGS sequence"/>
</dbReference>
<proteinExistence type="predicted"/>
<name>A0ABD3PGH6_9STRA</name>
<dbReference type="AlphaFoldDB" id="A0ABD3PGH6"/>
<reference evidence="1 2" key="1">
    <citation type="submission" date="2024-10" db="EMBL/GenBank/DDBJ databases">
        <title>Updated reference genomes for cyclostephanoid diatoms.</title>
        <authorList>
            <person name="Roberts W.R."/>
            <person name="Alverson A.J."/>
        </authorList>
    </citation>
    <scope>NUCLEOTIDE SEQUENCE [LARGE SCALE GENOMIC DNA]</scope>
    <source>
        <strain evidence="1 2">AJA010-31</strain>
    </source>
</reference>
<organism evidence="1 2">
    <name type="scientific">Cyclotella atomus</name>
    <dbReference type="NCBI Taxonomy" id="382360"/>
    <lineage>
        <taxon>Eukaryota</taxon>
        <taxon>Sar</taxon>
        <taxon>Stramenopiles</taxon>
        <taxon>Ochrophyta</taxon>
        <taxon>Bacillariophyta</taxon>
        <taxon>Coscinodiscophyceae</taxon>
        <taxon>Thalassiosirophycidae</taxon>
        <taxon>Stephanodiscales</taxon>
        <taxon>Stephanodiscaceae</taxon>
        <taxon>Cyclotella</taxon>
    </lineage>
</organism>
<sequence length="247" mass="28766">MGDSLTRYQYLDMAYFLSHNGTCISNNDRPNMVIEKTHADWNTFYNFTNSILEPFETCDCFRIEGRLNTATVTENRYFLDTERNNTVTYLQKFDIVAPIEIHNKHELITCENNVSFINHWSWAETVQNLVCNMIPKPSAFVWNSGLWEDSELAQIDAQLQMTSSLRDCGNVSVYKTTTITKDGRHIPDKNRERMCSVADLCLNVSWTGMVPSDLYWDNMHFVPPIYSMLNLQLLSLLAFYEEVNFFE</sequence>
<keyword evidence="2" id="KW-1185">Reference proteome</keyword>
<protein>
    <submittedName>
        <fullName evidence="1">Uncharacterized protein</fullName>
    </submittedName>
</protein>
<comment type="caution">
    <text evidence="1">The sequence shown here is derived from an EMBL/GenBank/DDBJ whole genome shotgun (WGS) entry which is preliminary data.</text>
</comment>